<reference evidence="2 3" key="1">
    <citation type="journal article" date="2014" name="Genome Announc.">
        <title>Draft Genome Sequences of Three Strains of Bacteroides pyogenes Isolated from a Cat and Swine.</title>
        <authorList>
            <person name="Sakamoto M."/>
            <person name="Oshima K."/>
            <person name="Suda W."/>
            <person name="Kitamura K."/>
            <person name="Iida T."/>
            <person name="Hattori M."/>
            <person name="Ohkuma M."/>
        </authorList>
    </citation>
    <scope>NUCLEOTIDE SEQUENCE [LARGE SCALE GENOMIC DNA]</scope>
    <source>
        <strain evidence="2 3">JCM 6292</strain>
    </source>
</reference>
<comment type="caution">
    <text evidence="2">The sequence shown here is derived from an EMBL/GenBank/DDBJ whole genome shotgun (WGS) entry which is preliminary data.</text>
</comment>
<dbReference type="EMBL" id="BAIQ01000014">
    <property type="protein sequence ID" value="GAE15296.1"/>
    <property type="molecule type" value="Genomic_DNA"/>
</dbReference>
<feature type="region of interest" description="Disordered" evidence="1">
    <location>
        <begin position="201"/>
        <end position="223"/>
    </location>
</feature>
<sequence length="223" mass="25252">MVAFHTDAANIGKPALSAPKIVDFLFITSLRIVKKRENTSTKLQNTGEDNYRKLFVYMADAATNPQNTGGVNYRKLFVYMADVATNPQNTGGDNYRKLFVYMADAATNPQNTGGDNYRKLFVYMADAATNPQNMGGKNRFLPSRARLDEREICFRRNGHICLPRCPYILTAVAIYTHRGSHIYSPTLTIYTHRGSHICLPRRRNVPAKSEKQRPDNRNVSPFL</sequence>
<organism evidence="2 3">
    <name type="scientific">Bacteroides pyogenes JCM 6292</name>
    <dbReference type="NCBI Taxonomy" id="1235809"/>
    <lineage>
        <taxon>Bacteria</taxon>
        <taxon>Pseudomonadati</taxon>
        <taxon>Bacteroidota</taxon>
        <taxon>Bacteroidia</taxon>
        <taxon>Bacteroidales</taxon>
        <taxon>Bacteroidaceae</taxon>
        <taxon>Bacteroides</taxon>
    </lineage>
</organism>
<evidence type="ECO:0000256" key="1">
    <source>
        <dbReference type="SAM" id="MobiDB-lite"/>
    </source>
</evidence>
<evidence type="ECO:0000313" key="2">
    <source>
        <dbReference type="EMBL" id="GAE15296.1"/>
    </source>
</evidence>
<name>W4P659_9BACE</name>
<dbReference type="Proteomes" id="UP000018861">
    <property type="component" value="Unassembled WGS sequence"/>
</dbReference>
<evidence type="ECO:0000313" key="3">
    <source>
        <dbReference type="Proteomes" id="UP000018861"/>
    </source>
</evidence>
<dbReference type="AlphaFoldDB" id="W4P659"/>
<protein>
    <submittedName>
        <fullName evidence="2">Uncharacterized protein</fullName>
    </submittedName>
</protein>
<proteinExistence type="predicted"/>
<accession>W4P659</accession>
<gene>
    <name evidence="2" type="ORF">JCM6292_1552</name>
</gene>